<accession>A0ABY5YXW6</accession>
<gene>
    <name evidence="8" type="ORF">Drose_25650</name>
</gene>
<evidence type="ECO:0000256" key="3">
    <source>
        <dbReference type="ARBA" id="ARBA00022989"/>
    </source>
</evidence>
<feature type="transmembrane region" description="Helical" evidence="6">
    <location>
        <begin position="385"/>
        <end position="416"/>
    </location>
</feature>
<reference evidence="8" key="1">
    <citation type="submission" date="2021-04" db="EMBL/GenBank/DDBJ databases">
        <title>Biosynthetic gene clusters of Dactylosporangioum roseum.</title>
        <authorList>
            <person name="Hartkoorn R.C."/>
            <person name="Beaudoing E."/>
            <person name="Hot D."/>
            <person name="Moureu S."/>
        </authorList>
    </citation>
    <scope>NUCLEOTIDE SEQUENCE</scope>
    <source>
        <strain evidence="8">NRRL B-16295</strain>
    </source>
</reference>
<dbReference type="InterPro" id="IPR001902">
    <property type="entry name" value="SLC26A/SulP_fam"/>
</dbReference>
<evidence type="ECO:0000256" key="1">
    <source>
        <dbReference type="ARBA" id="ARBA00004141"/>
    </source>
</evidence>
<evidence type="ECO:0000256" key="2">
    <source>
        <dbReference type="ARBA" id="ARBA00022692"/>
    </source>
</evidence>
<dbReference type="Gene3D" id="3.30.750.24">
    <property type="entry name" value="STAS domain"/>
    <property type="match status" value="1"/>
</dbReference>
<dbReference type="Pfam" id="PF01740">
    <property type="entry name" value="STAS"/>
    <property type="match status" value="1"/>
</dbReference>
<evidence type="ECO:0000259" key="7">
    <source>
        <dbReference type="PROSITE" id="PS50801"/>
    </source>
</evidence>
<dbReference type="InterPro" id="IPR011547">
    <property type="entry name" value="SLC26A/SulP_dom"/>
</dbReference>
<feature type="compositionally biased region" description="Polar residues" evidence="5">
    <location>
        <begin position="589"/>
        <end position="598"/>
    </location>
</feature>
<evidence type="ECO:0000256" key="5">
    <source>
        <dbReference type="SAM" id="MobiDB-lite"/>
    </source>
</evidence>
<dbReference type="Proteomes" id="UP001058271">
    <property type="component" value="Chromosome"/>
</dbReference>
<sequence>MRATTAARVVAGRLSGLLPRRSDWAAVRRSPRRDLMAGLTVAVVALPLALAFGVTSGLGAQAGLVTAVIAGAVAAVFGGSNLQVSGPTGAMTVVLVPVIAKFGATGVLMVGVMAGLILIALALARLGRYVRYLPTPVIEGFTAGIAVVIALQQVPATLGVLDAHGEKVWAVAADAVIRFAAHPHPASLAVALGVAAVMLLGARWRPGLPFSLIAVAAATILAQVTPLELARIGALPAGLPAPSLDFLDVHAIGALLPSALAVAALAALESLLSATVADAMSVNEQHDPDRELFGQGLANLAAPVFGGIPATAAIARTAVNVRAGATSKLAALTHAVALAAIVLVAAPLVSRIPLAALAGVLLATTVRMVEAGSLWALARATRGDALVLALTFTVTVAMDLVIAVGVGLGVAVVLALRAVARAARLQQVPLEAGDHSAEEHQLLSEHIVAYRLDGPLFFAAAHHFLLELTEVADVHVVILRMSRVSTIDATGAHVLGDAITRLQRRGITVLLSGIAPGHDKVLTALGVAAQLRRDGQVFPDTPTAIAYARTRVLHHTPPDPTPPTNRADLTAAGSTSTAPSAHRPVHPGTTRSGSGPLG</sequence>
<keyword evidence="9" id="KW-1185">Reference proteome</keyword>
<evidence type="ECO:0000313" key="8">
    <source>
        <dbReference type="EMBL" id="UWZ34596.1"/>
    </source>
</evidence>
<evidence type="ECO:0000313" key="9">
    <source>
        <dbReference type="Proteomes" id="UP001058271"/>
    </source>
</evidence>
<feature type="region of interest" description="Disordered" evidence="5">
    <location>
        <begin position="553"/>
        <end position="598"/>
    </location>
</feature>
<keyword evidence="2 6" id="KW-0812">Transmembrane</keyword>
<keyword evidence="4 6" id="KW-0472">Membrane</keyword>
<name>A0ABY5YXW6_9ACTN</name>
<feature type="transmembrane region" description="Helical" evidence="6">
    <location>
        <begin position="186"/>
        <end position="204"/>
    </location>
</feature>
<feature type="transmembrane region" description="Helical" evidence="6">
    <location>
        <begin position="35"/>
        <end position="55"/>
    </location>
</feature>
<feature type="transmembrane region" description="Helical" evidence="6">
    <location>
        <begin position="102"/>
        <end position="124"/>
    </location>
</feature>
<dbReference type="PROSITE" id="PS50801">
    <property type="entry name" value="STAS"/>
    <property type="match status" value="1"/>
</dbReference>
<feature type="transmembrane region" description="Helical" evidence="6">
    <location>
        <begin position="251"/>
        <end position="277"/>
    </location>
</feature>
<keyword evidence="3 6" id="KW-1133">Transmembrane helix</keyword>
<feature type="transmembrane region" description="Helical" evidence="6">
    <location>
        <begin position="329"/>
        <end position="349"/>
    </location>
</feature>
<feature type="domain" description="STAS" evidence="7">
    <location>
        <begin position="445"/>
        <end position="548"/>
    </location>
</feature>
<dbReference type="EMBL" id="CP073721">
    <property type="protein sequence ID" value="UWZ34596.1"/>
    <property type="molecule type" value="Genomic_DNA"/>
</dbReference>
<comment type="subcellular location">
    <subcellularLocation>
        <location evidence="1">Membrane</location>
        <topology evidence="1">Multi-pass membrane protein</topology>
    </subcellularLocation>
</comment>
<organism evidence="8 9">
    <name type="scientific">Dactylosporangium roseum</name>
    <dbReference type="NCBI Taxonomy" id="47989"/>
    <lineage>
        <taxon>Bacteria</taxon>
        <taxon>Bacillati</taxon>
        <taxon>Actinomycetota</taxon>
        <taxon>Actinomycetes</taxon>
        <taxon>Micromonosporales</taxon>
        <taxon>Micromonosporaceae</taxon>
        <taxon>Dactylosporangium</taxon>
    </lineage>
</organism>
<dbReference type="SUPFAM" id="SSF52091">
    <property type="entry name" value="SpoIIaa-like"/>
    <property type="match status" value="1"/>
</dbReference>
<protein>
    <submittedName>
        <fullName evidence="8">SulP family inorganic anion transporter</fullName>
    </submittedName>
</protein>
<dbReference type="Pfam" id="PF00916">
    <property type="entry name" value="Sulfate_transp"/>
    <property type="match status" value="1"/>
</dbReference>
<proteinExistence type="predicted"/>
<evidence type="ECO:0000256" key="6">
    <source>
        <dbReference type="SAM" id="Phobius"/>
    </source>
</evidence>
<feature type="transmembrane region" description="Helical" evidence="6">
    <location>
        <begin position="297"/>
        <end position="317"/>
    </location>
</feature>
<dbReference type="PANTHER" id="PTHR11814">
    <property type="entry name" value="SULFATE TRANSPORTER"/>
    <property type="match status" value="1"/>
</dbReference>
<feature type="transmembrane region" description="Helical" evidence="6">
    <location>
        <begin position="355"/>
        <end position="378"/>
    </location>
</feature>
<evidence type="ECO:0000256" key="4">
    <source>
        <dbReference type="ARBA" id="ARBA00023136"/>
    </source>
</evidence>
<feature type="compositionally biased region" description="Low complexity" evidence="5">
    <location>
        <begin position="570"/>
        <end position="581"/>
    </location>
</feature>
<dbReference type="InterPro" id="IPR036513">
    <property type="entry name" value="STAS_dom_sf"/>
</dbReference>
<dbReference type="CDD" id="cd07042">
    <property type="entry name" value="STAS_SulP_like_sulfate_transporter"/>
    <property type="match status" value="1"/>
</dbReference>
<dbReference type="InterPro" id="IPR002645">
    <property type="entry name" value="STAS_dom"/>
</dbReference>
<feature type="transmembrane region" description="Helical" evidence="6">
    <location>
        <begin position="210"/>
        <end position="230"/>
    </location>
</feature>